<gene>
    <name evidence="1" type="ORF">J2804_006413</name>
</gene>
<protein>
    <recommendedName>
        <fullName evidence="3">DpnD/PcfM-like protein</fullName>
    </recommendedName>
</protein>
<dbReference type="EMBL" id="JAVDRP010000029">
    <property type="protein sequence ID" value="MDR6412977.1"/>
    <property type="molecule type" value="Genomic_DNA"/>
</dbReference>
<evidence type="ECO:0000313" key="1">
    <source>
        <dbReference type="EMBL" id="MDR6412977.1"/>
    </source>
</evidence>
<proteinExistence type="predicted"/>
<dbReference type="RefSeq" id="WP_310127357.1">
    <property type="nucleotide sequence ID" value="NZ_JAVDQV010000020.1"/>
</dbReference>
<keyword evidence="2" id="KW-1185">Reference proteome</keyword>
<dbReference type="Proteomes" id="UP001264340">
    <property type="component" value="Unassembled WGS sequence"/>
</dbReference>
<evidence type="ECO:0000313" key="2">
    <source>
        <dbReference type="Proteomes" id="UP001264340"/>
    </source>
</evidence>
<accession>A0ABU1M1S2</accession>
<name>A0ABU1M1S2_9BURK</name>
<evidence type="ECO:0008006" key="3">
    <source>
        <dbReference type="Google" id="ProtNLM"/>
    </source>
</evidence>
<reference evidence="1 2" key="1">
    <citation type="submission" date="2023-07" db="EMBL/GenBank/DDBJ databases">
        <title>Sorghum-associated microbial communities from plants grown in Nebraska, USA.</title>
        <authorList>
            <person name="Schachtman D."/>
        </authorList>
    </citation>
    <scope>NUCLEOTIDE SEQUENCE [LARGE SCALE GENOMIC DNA]</scope>
    <source>
        <strain evidence="1 2">DS1316</strain>
    </source>
</reference>
<organism evidence="1 2">
    <name type="scientific">Paraburkholderia terricola</name>
    <dbReference type="NCBI Taxonomy" id="169427"/>
    <lineage>
        <taxon>Bacteria</taxon>
        <taxon>Pseudomonadati</taxon>
        <taxon>Pseudomonadota</taxon>
        <taxon>Betaproteobacteria</taxon>
        <taxon>Burkholderiales</taxon>
        <taxon>Burkholderiaceae</taxon>
        <taxon>Paraburkholderia</taxon>
    </lineage>
</organism>
<comment type="caution">
    <text evidence="1">The sequence shown here is derived from an EMBL/GenBank/DDBJ whole genome shotgun (WGS) entry which is preliminary data.</text>
</comment>
<sequence>MIIRIEVSDAELEEMNCTSVEEFEEQIRDQLDNGVVTSDGGAGSEWMAEYELEVVKVDVD</sequence>